<dbReference type="PIRSF" id="PIRSF017393">
    <property type="entry name" value="MTase_SAV2177"/>
    <property type="match status" value="1"/>
</dbReference>
<dbReference type="Proteomes" id="UP000240542">
    <property type="component" value="Unassembled WGS sequence"/>
</dbReference>
<dbReference type="SUPFAM" id="SSF53335">
    <property type="entry name" value="S-adenosyl-L-methionine-dependent methyltransferases"/>
    <property type="match status" value="1"/>
</dbReference>
<evidence type="ECO:0000313" key="1">
    <source>
        <dbReference type="EMBL" id="PSK99888.1"/>
    </source>
</evidence>
<dbReference type="GO" id="GO:0008168">
    <property type="term" value="F:methyltransferase activity"/>
    <property type="evidence" value="ECO:0007669"/>
    <property type="project" value="UniProtKB-KW"/>
</dbReference>
<keyword evidence="2" id="KW-1185">Reference proteome</keyword>
<name>A0A2P8DRP7_9ACTN</name>
<accession>A0A2P8DRP7</accession>
<dbReference type="Gene3D" id="3.40.50.150">
    <property type="entry name" value="Vaccinia Virus protein VP39"/>
    <property type="match status" value="1"/>
</dbReference>
<proteinExistence type="predicted"/>
<dbReference type="RefSeq" id="WP_106581289.1">
    <property type="nucleotide sequence ID" value="NZ_PYGA01000002.1"/>
</dbReference>
<dbReference type="GO" id="GO:0032259">
    <property type="term" value="P:methylation"/>
    <property type="evidence" value="ECO:0007669"/>
    <property type="project" value="UniProtKB-KW"/>
</dbReference>
<sequence length="269" mass="29458">MSGQFPPAELDMGVPTVARIYDAALGGKDNFEADRQALASLMEHTPETIEVCKENRAWLGRSVEYLAREHGVRQFIDLGSGLPTVDNVHQVAQRHQPGAAVVYVDNDPIVLAHGRAILADNDDTAVITADVRTPSDILDAAEVRRLIDFDRPVALMLISLLHCIPDEDDPFGLVRTLLGALPSGSWMAASHVVSHIPEEGARFTREMKASGAEWGRARTPEEAARMFDGLEIVEPGLVEVSTWRNGEPARLPRNQAKTVWEYGGVARKP</sequence>
<protein>
    <submittedName>
        <fullName evidence="1">S-adenosyl methyltransferase</fullName>
    </submittedName>
</protein>
<dbReference type="InterPro" id="IPR006764">
    <property type="entry name" value="SAM_dep_MeTrfase_SAV2177_type"/>
</dbReference>
<dbReference type="OrthoDB" id="3216820at2"/>
<organism evidence="1 2">
    <name type="scientific">Murinocardiopsis flavida</name>
    <dbReference type="NCBI Taxonomy" id="645275"/>
    <lineage>
        <taxon>Bacteria</taxon>
        <taxon>Bacillati</taxon>
        <taxon>Actinomycetota</taxon>
        <taxon>Actinomycetes</taxon>
        <taxon>Streptosporangiales</taxon>
        <taxon>Nocardiopsidaceae</taxon>
        <taxon>Murinocardiopsis</taxon>
    </lineage>
</organism>
<evidence type="ECO:0000313" key="2">
    <source>
        <dbReference type="Proteomes" id="UP000240542"/>
    </source>
</evidence>
<gene>
    <name evidence="1" type="ORF">CLV63_10215</name>
</gene>
<reference evidence="1 2" key="1">
    <citation type="submission" date="2018-03" db="EMBL/GenBank/DDBJ databases">
        <title>Genomic Encyclopedia of Archaeal and Bacterial Type Strains, Phase II (KMG-II): from individual species to whole genera.</title>
        <authorList>
            <person name="Goeker M."/>
        </authorList>
    </citation>
    <scope>NUCLEOTIDE SEQUENCE [LARGE SCALE GENOMIC DNA]</scope>
    <source>
        <strain evidence="1 2">DSM 45312</strain>
    </source>
</reference>
<dbReference type="InterPro" id="IPR029063">
    <property type="entry name" value="SAM-dependent_MTases_sf"/>
</dbReference>
<dbReference type="EMBL" id="PYGA01000002">
    <property type="protein sequence ID" value="PSK99888.1"/>
    <property type="molecule type" value="Genomic_DNA"/>
</dbReference>
<keyword evidence="1" id="KW-0808">Transferase</keyword>
<comment type="caution">
    <text evidence="1">The sequence shown here is derived from an EMBL/GenBank/DDBJ whole genome shotgun (WGS) entry which is preliminary data.</text>
</comment>
<keyword evidence="1" id="KW-0489">Methyltransferase</keyword>
<dbReference type="AlphaFoldDB" id="A0A2P8DRP7"/>
<dbReference type="Pfam" id="PF04672">
    <property type="entry name" value="Methyltransf_19"/>
    <property type="match status" value="1"/>
</dbReference>